<dbReference type="NCBIfam" id="TIGR00049">
    <property type="entry name" value="iron-sulfur cluster assembly accessory protein"/>
    <property type="match status" value="1"/>
</dbReference>
<keyword evidence="3" id="KW-1185">Reference proteome</keyword>
<dbReference type="Pfam" id="PF01521">
    <property type="entry name" value="Fe-S_biosyn"/>
    <property type="match status" value="1"/>
</dbReference>
<evidence type="ECO:0000313" key="2">
    <source>
        <dbReference type="EMBL" id="RZT76314.1"/>
    </source>
</evidence>
<dbReference type="InterPro" id="IPR035903">
    <property type="entry name" value="HesB-like_dom_sf"/>
</dbReference>
<accession>A0ABY0IRK1</accession>
<dbReference type="PANTHER" id="PTHR43011">
    <property type="entry name" value="IRON-SULFUR CLUSTER ASSEMBLY 2 HOMOLOG, MITOCHONDRIAL"/>
    <property type="match status" value="1"/>
</dbReference>
<evidence type="ECO:0000259" key="1">
    <source>
        <dbReference type="Pfam" id="PF01521"/>
    </source>
</evidence>
<name>A0ABY0IRK1_9RHOO</name>
<sequence>MCVNITPRAAKYMRQMVRFGEGSASAGFRLSVKPGGCSGFDSSFTVAETPTPGDTVIEQNGALLFLTAESCSLLHGYTIDFKESPSSSGLSFTNPNGPHVCGCGAGDGAAAGGVGVVTFMKRDQAPQGAMAGCSSHKG</sequence>
<comment type="caution">
    <text evidence="2">The sequence shown here is derived from an EMBL/GenBank/DDBJ whole genome shotgun (WGS) entry which is preliminary data.</text>
</comment>
<organism evidence="2 3">
    <name type="scientific">Azospira oryzae</name>
    <dbReference type="NCBI Taxonomy" id="146939"/>
    <lineage>
        <taxon>Bacteria</taxon>
        <taxon>Pseudomonadati</taxon>
        <taxon>Pseudomonadota</taxon>
        <taxon>Betaproteobacteria</taxon>
        <taxon>Rhodocyclales</taxon>
        <taxon>Rhodocyclaceae</taxon>
        <taxon>Azospira</taxon>
    </lineage>
</organism>
<gene>
    <name evidence="2" type="ORF">EV678_2189</name>
</gene>
<dbReference type="RefSeq" id="WP_014236051.1">
    <property type="nucleotide sequence ID" value="NZ_SHKM01000002.1"/>
</dbReference>
<evidence type="ECO:0000313" key="3">
    <source>
        <dbReference type="Proteomes" id="UP000292136"/>
    </source>
</evidence>
<feature type="domain" description="Core" evidence="1">
    <location>
        <begin position="1"/>
        <end position="104"/>
    </location>
</feature>
<protein>
    <submittedName>
        <fullName evidence="2">Iron-sulfur cluster assembly accessory protein</fullName>
    </submittedName>
</protein>
<dbReference type="InterPro" id="IPR016092">
    <property type="entry name" value="ATAP"/>
</dbReference>
<dbReference type="InterPro" id="IPR000361">
    <property type="entry name" value="ATAP_core_dom"/>
</dbReference>
<dbReference type="PANTHER" id="PTHR43011:SF1">
    <property type="entry name" value="IRON-SULFUR CLUSTER ASSEMBLY 2 HOMOLOG, MITOCHONDRIAL"/>
    <property type="match status" value="1"/>
</dbReference>
<dbReference type="Gene3D" id="2.60.300.12">
    <property type="entry name" value="HesB-like domain"/>
    <property type="match status" value="1"/>
</dbReference>
<proteinExistence type="predicted"/>
<dbReference type="EMBL" id="SHKM01000002">
    <property type="protein sequence ID" value="RZT76314.1"/>
    <property type="molecule type" value="Genomic_DNA"/>
</dbReference>
<reference evidence="2 3" key="1">
    <citation type="submission" date="2019-02" db="EMBL/GenBank/DDBJ databases">
        <title>Genomic Encyclopedia of Type Strains, Phase IV (KMG-IV): sequencing the most valuable type-strain genomes for metagenomic binning, comparative biology and taxonomic classification.</title>
        <authorList>
            <person name="Goeker M."/>
        </authorList>
    </citation>
    <scope>NUCLEOTIDE SEQUENCE [LARGE SCALE GENOMIC DNA]</scope>
    <source>
        <strain evidence="2 3">DSM 21223</strain>
    </source>
</reference>
<dbReference type="SUPFAM" id="SSF89360">
    <property type="entry name" value="HesB-like domain"/>
    <property type="match status" value="1"/>
</dbReference>
<dbReference type="Proteomes" id="UP000292136">
    <property type="component" value="Unassembled WGS sequence"/>
</dbReference>